<evidence type="ECO:0000256" key="3">
    <source>
        <dbReference type="ARBA" id="ARBA00022617"/>
    </source>
</evidence>
<dbReference type="PANTHER" id="PTHR35038">
    <property type="entry name" value="DISSIMILATORY SULFITE REDUCTASE SIRA"/>
    <property type="match status" value="1"/>
</dbReference>
<dbReference type="Proteomes" id="UP000180057">
    <property type="component" value="Unassembled WGS sequence"/>
</dbReference>
<keyword evidence="4" id="KW-0479">Metal-binding</keyword>
<dbReference type="InterPro" id="IPR051829">
    <property type="entry name" value="Multiheme_Cytochr_ET"/>
</dbReference>
<dbReference type="InterPro" id="IPR036280">
    <property type="entry name" value="Multihaem_cyt_sf"/>
</dbReference>
<dbReference type="SUPFAM" id="SSF48695">
    <property type="entry name" value="Multiheme cytochromes"/>
    <property type="match status" value="1"/>
</dbReference>
<keyword evidence="8" id="KW-0812">Transmembrane</keyword>
<protein>
    <recommendedName>
        <fullName evidence="9">NapC/NirT cytochrome c N-terminal domain-containing protein</fullName>
    </recommendedName>
</protein>
<keyword evidence="2" id="KW-0813">Transport</keyword>
<dbReference type="GO" id="GO:0046872">
    <property type="term" value="F:metal ion binding"/>
    <property type="evidence" value="ECO:0007669"/>
    <property type="project" value="UniProtKB-KW"/>
</dbReference>
<dbReference type="GO" id="GO:0030313">
    <property type="term" value="C:cell envelope"/>
    <property type="evidence" value="ECO:0007669"/>
    <property type="project" value="UniProtKB-SubCell"/>
</dbReference>
<dbReference type="RefSeq" id="WP_071388899.1">
    <property type="nucleotide sequence ID" value="NZ_MLQS01000001.1"/>
</dbReference>
<accession>A0A1S2MCP8</accession>
<feature type="transmembrane region" description="Helical" evidence="8">
    <location>
        <begin position="32"/>
        <end position="53"/>
    </location>
</feature>
<dbReference type="Gene3D" id="1.10.1130.10">
    <property type="entry name" value="Flavocytochrome C3, Chain A"/>
    <property type="match status" value="2"/>
</dbReference>
<dbReference type="InterPro" id="IPR038266">
    <property type="entry name" value="NapC/NirT_cytc_sf"/>
</dbReference>
<comment type="subcellular location">
    <subcellularLocation>
        <location evidence="1">Cell envelope</location>
    </subcellularLocation>
</comment>
<dbReference type="OrthoDB" id="9791652at2"/>
<dbReference type="PANTHER" id="PTHR35038:SF8">
    <property type="entry name" value="C-TYPE POLYHEME CYTOCHROME OMCC"/>
    <property type="match status" value="1"/>
</dbReference>
<keyword evidence="6" id="KW-0249">Electron transport</keyword>
<evidence type="ECO:0000256" key="2">
    <source>
        <dbReference type="ARBA" id="ARBA00022448"/>
    </source>
</evidence>
<reference evidence="10 11" key="1">
    <citation type="submission" date="2016-10" db="EMBL/GenBank/DDBJ databases">
        <title>Draft genome sequences of four alkaliphilic bacteria belonging to the Anaerobacillus genus.</title>
        <authorList>
            <person name="Bassil N.M."/>
            <person name="Lloyd J.R."/>
        </authorList>
    </citation>
    <scope>NUCLEOTIDE SEQUENCE [LARGE SCALE GENOMIC DNA]</scope>
    <source>
        <strain evidence="10 11">DSM 22531</strain>
    </source>
</reference>
<dbReference type="STRING" id="472963.BKP45_06815"/>
<dbReference type="Gene3D" id="1.10.3820.10">
    <property type="entry name" value="Di-heme elbow motif domain"/>
    <property type="match status" value="1"/>
</dbReference>
<evidence type="ECO:0000256" key="4">
    <source>
        <dbReference type="ARBA" id="ARBA00022723"/>
    </source>
</evidence>
<gene>
    <name evidence="10" type="ORF">BKP45_06815</name>
</gene>
<name>A0A1S2MCP8_9BACI</name>
<evidence type="ECO:0000313" key="10">
    <source>
        <dbReference type="EMBL" id="OIJ22344.1"/>
    </source>
</evidence>
<keyword evidence="8" id="KW-0472">Membrane</keyword>
<sequence>MKNDHDQEEKQLQELGAESSDAYRKKLKIIKVATFFFIGLVGLALSVTIGVQATSTNTFCASCHMMQPQVLTWEASSHSSVNCKDCHIKPGLEGTVEAKIGGLWELYHTITDTYVAPIRMPSLIPDESCTKCHNMENRKVTSSGDIISEHGIHADKEVKCVTCHAGVAHGKVSERRVTFKSDFEHWDETLGAYMMSYSKYTAPQKATCMDCHELKRAPLTCEACHSTGMFPIDHEDKDFLTKNHGKLSEEELLTCHSCHSFQSKNPIKELKDKTYYTKFILSEPDHQQIPVQEYAKTNTFCADCHSQSPDSHQAKGFFSKHGTFVNENKDGCLTCHDYDKSSQSQSPVTNVTCATCHSGGHPDQWQQKHPTPLSPEPKFDRTCLSCHVEQTCTSCHIDGRKEEN</sequence>
<proteinExistence type="predicted"/>
<dbReference type="InterPro" id="IPR005126">
    <property type="entry name" value="NapC/NirT_cyt_c_N"/>
</dbReference>
<evidence type="ECO:0000256" key="8">
    <source>
        <dbReference type="SAM" id="Phobius"/>
    </source>
</evidence>
<organism evidence="10 11">
    <name type="scientific">Anaerobacillus alkalidiazotrophicus</name>
    <dbReference type="NCBI Taxonomy" id="472963"/>
    <lineage>
        <taxon>Bacteria</taxon>
        <taxon>Bacillati</taxon>
        <taxon>Bacillota</taxon>
        <taxon>Bacilli</taxon>
        <taxon>Bacillales</taxon>
        <taxon>Bacillaceae</taxon>
        <taxon>Anaerobacillus</taxon>
    </lineage>
</organism>
<keyword evidence="3" id="KW-0349">Heme</keyword>
<comment type="caution">
    <text evidence="10">The sequence shown here is derived from an EMBL/GenBank/DDBJ whole genome shotgun (WGS) entry which is preliminary data.</text>
</comment>
<feature type="domain" description="NapC/NirT cytochrome c N-terminal" evidence="9">
    <location>
        <begin position="26"/>
        <end position="114"/>
    </location>
</feature>
<dbReference type="AlphaFoldDB" id="A0A1S2MCP8"/>
<keyword evidence="8" id="KW-1133">Transmembrane helix</keyword>
<evidence type="ECO:0000256" key="7">
    <source>
        <dbReference type="ARBA" id="ARBA00023004"/>
    </source>
</evidence>
<keyword evidence="11" id="KW-1185">Reference proteome</keyword>
<dbReference type="Pfam" id="PF03264">
    <property type="entry name" value="Cytochrom_NNT"/>
    <property type="match status" value="1"/>
</dbReference>
<evidence type="ECO:0000313" key="11">
    <source>
        <dbReference type="Proteomes" id="UP000180057"/>
    </source>
</evidence>
<evidence type="ECO:0000259" key="9">
    <source>
        <dbReference type="Pfam" id="PF03264"/>
    </source>
</evidence>
<evidence type="ECO:0000256" key="6">
    <source>
        <dbReference type="ARBA" id="ARBA00022982"/>
    </source>
</evidence>
<evidence type="ECO:0000256" key="1">
    <source>
        <dbReference type="ARBA" id="ARBA00004196"/>
    </source>
</evidence>
<keyword evidence="7" id="KW-0408">Iron</keyword>
<keyword evidence="5" id="KW-0732">Signal</keyword>
<evidence type="ECO:0000256" key="5">
    <source>
        <dbReference type="ARBA" id="ARBA00022729"/>
    </source>
</evidence>
<dbReference type="EMBL" id="MLQS01000001">
    <property type="protein sequence ID" value="OIJ22344.1"/>
    <property type="molecule type" value="Genomic_DNA"/>
</dbReference>